<dbReference type="Proteomes" id="UP000002429">
    <property type="component" value="Chromosome"/>
</dbReference>
<dbReference type="HOGENOM" id="CLU_2411057_0_0_4"/>
<protein>
    <recommendedName>
        <fullName evidence="4">DNA-binding protein</fullName>
    </recommendedName>
</protein>
<evidence type="ECO:0000313" key="3">
    <source>
        <dbReference type="Proteomes" id="UP000002429"/>
    </source>
</evidence>
<dbReference type="RefSeq" id="WP_011517390.1">
    <property type="nucleotide sequence ID" value="NC_007973.1"/>
</dbReference>
<evidence type="ECO:0000256" key="1">
    <source>
        <dbReference type="SAM" id="MobiDB-lite"/>
    </source>
</evidence>
<dbReference type="EMBL" id="CP000352">
    <property type="protein sequence ID" value="ABF09697.1"/>
    <property type="molecule type" value="Genomic_DNA"/>
</dbReference>
<gene>
    <name evidence="2" type="ordered locus">Rmet_2824</name>
</gene>
<dbReference type="AlphaFoldDB" id="Q1LJH9"/>
<sequence length="92" mass="9961">MPTSPAFAYLESIFPGMALLPVLEAGQCLSYAPQTIKNKVHNGTFPVKTILVGGKRVVKKTDLAYYIDGLGQDRPRRGRRTKAELLGGSVGQ</sequence>
<dbReference type="eggNOG" id="ENOG502ZS1K">
    <property type="taxonomic scope" value="Bacteria"/>
</dbReference>
<evidence type="ECO:0000313" key="2">
    <source>
        <dbReference type="EMBL" id="ABF09697.1"/>
    </source>
</evidence>
<evidence type="ECO:0008006" key="4">
    <source>
        <dbReference type="Google" id="ProtNLM"/>
    </source>
</evidence>
<proteinExistence type="predicted"/>
<feature type="region of interest" description="Disordered" evidence="1">
    <location>
        <begin position="72"/>
        <end position="92"/>
    </location>
</feature>
<reference evidence="3" key="1">
    <citation type="journal article" date="2010" name="PLoS ONE">
        <title>The complete genome sequence of Cupriavidus metallidurans strain CH34, a master survivalist in harsh and anthropogenic environments.</title>
        <authorList>
            <person name="Janssen P.J."/>
            <person name="Van Houdt R."/>
            <person name="Moors H."/>
            <person name="Monsieurs P."/>
            <person name="Morin N."/>
            <person name="Michaux A."/>
            <person name="Benotmane M.A."/>
            <person name="Leys N."/>
            <person name="Vallaeys T."/>
            <person name="Lapidus A."/>
            <person name="Monchy S."/>
            <person name="Medigue C."/>
            <person name="Taghavi S."/>
            <person name="McCorkle S."/>
            <person name="Dunn J."/>
            <person name="van der Lelie D."/>
            <person name="Mergeay M."/>
        </authorList>
    </citation>
    <scope>NUCLEOTIDE SEQUENCE [LARGE SCALE GENOMIC DNA]</scope>
    <source>
        <strain evidence="3">ATCC 43123 / DSM 2839 / NBRC 102507 / CH34</strain>
    </source>
</reference>
<dbReference type="STRING" id="266264.Rmet_2824"/>
<dbReference type="KEGG" id="rme:Rmet_2824"/>
<keyword evidence="3" id="KW-1185">Reference proteome</keyword>
<accession>Q1LJH9</accession>
<name>Q1LJH9_CUPMC</name>
<organism evidence="2 3">
    <name type="scientific">Cupriavidus metallidurans (strain ATCC 43123 / DSM 2839 / NBRC 102507 / CH34)</name>
    <name type="common">Ralstonia metallidurans</name>
    <dbReference type="NCBI Taxonomy" id="266264"/>
    <lineage>
        <taxon>Bacteria</taxon>
        <taxon>Pseudomonadati</taxon>
        <taxon>Pseudomonadota</taxon>
        <taxon>Betaproteobacteria</taxon>
        <taxon>Burkholderiales</taxon>
        <taxon>Burkholderiaceae</taxon>
        <taxon>Cupriavidus</taxon>
    </lineage>
</organism>